<dbReference type="AlphaFoldDB" id="A0A6L6XXH9"/>
<keyword evidence="3" id="KW-0732">Signal</keyword>
<proteinExistence type="predicted"/>
<feature type="compositionally biased region" description="Low complexity" evidence="1">
    <location>
        <begin position="250"/>
        <end position="345"/>
    </location>
</feature>
<keyword evidence="2" id="KW-0812">Transmembrane</keyword>
<dbReference type="EMBL" id="WSEK01000005">
    <property type="protein sequence ID" value="MVQ51970.1"/>
    <property type="molecule type" value="Genomic_DNA"/>
</dbReference>
<feature type="compositionally biased region" description="Basic and acidic residues" evidence="1">
    <location>
        <begin position="97"/>
        <end position="111"/>
    </location>
</feature>
<keyword evidence="2" id="KW-1133">Transmembrane helix</keyword>
<feature type="region of interest" description="Disordered" evidence="1">
    <location>
        <begin position="1"/>
        <end position="141"/>
    </location>
</feature>
<gene>
    <name evidence="4" type="ORF">GON03_22550</name>
</gene>
<evidence type="ECO:0000256" key="1">
    <source>
        <dbReference type="SAM" id="MobiDB-lite"/>
    </source>
</evidence>
<feature type="compositionally biased region" description="Low complexity" evidence="1">
    <location>
        <begin position="30"/>
        <end position="68"/>
    </location>
</feature>
<reference evidence="4 5" key="1">
    <citation type="submission" date="2019-12" db="EMBL/GenBank/DDBJ databases">
        <authorList>
            <person name="Huq M.A."/>
        </authorList>
    </citation>
    <scope>NUCLEOTIDE SEQUENCE [LARGE SCALE GENOMIC DNA]</scope>
    <source>
        <strain evidence="4 5">MAH-18</strain>
    </source>
</reference>
<evidence type="ECO:0000256" key="3">
    <source>
        <dbReference type="SAM" id="SignalP"/>
    </source>
</evidence>
<keyword evidence="5" id="KW-1185">Reference proteome</keyword>
<dbReference type="RefSeq" id="WP_157347037.1">
    <property type="nucleotide sequence ID" value="NZ_WSEK01000005.1"/>
</dbReference>
<organism evidence="4 5">
    <name type="scientific">Nocardioides agri</name>
    <dbReference type="NCBI Taxonomy" id="2682843"/>
    <lineage>
        <taxon>Bacteria</taxon>
        <taxon>Bacillati</taxon>
        <taxon>Actinomycetota</taxon>
        <taxon>Actinomycetes</taxon>
        <taxon>Propionibacteriales</taxon>
        <taxon>Nocardioidaceae</taxon>
        <taxon>Nocardioides</taxon>
    </lineage>
</organism>
<evidence type="ECO:0000313" key="5">
    <source>
        <dbReference type="Proteomes" id="UP000473525"/>
    </source>
</evidence>
<keyword evidence="2" id="KW-0472">Membrane</keyword>
<name>A0A6L6XXH9_9ACTN</name>
<feature type="chain" id="PRO_5026951280" description="Gram-positive cocci surface proteins LPxTG domain-containing protein" evidence="3">
    <location>
        <begin position="19"/>
        <end position="389"/>
    </location>
</feature>
<sequence length="389" mass="37746">MATLMTLTCGPLAGAAFADPTGEPGHSGESHGASASAPGHAAPSQAPSQAATPAPAAPQGPAAAPSAGQDQGKAKGHAHAPGQAKPQPKAPGTGGDQGDKGRDKGRDKSGDKGTGATGNPPGNNGTVKIAGPADAVGHPSNNPHPGCILDVEWFGYDAGADVVSTVTFTPQAPTSDVTIGGTSPSQVFVGGDAAGGGTDLDGRQAYALTFSGGAPHPKQGYHVKLTVATPRSLGNDTKTKVFWVQPCAPVPATTGVTGDTGPAPTTGTGTEAGTVPGTNTATGTDTSTDTDTVRADTGAAGETATETSTESNTESNTEADTVPQTDTATGSTTGSTTGSSSDATDVPTAVDAGEEGALPEWARSPLALVLLAGGAVLVGAAFAARRTRA</sequence>
<comment type="caution">
    <text evidence="4">The sequence shown here is derived from an EMBL/GenBank/DDBJ whole genome shotgun (WGS) entry which is preliminary data.</text>
</comment>
<evidence type="ECO:0008006" key="6">
    <source>
        <dbReference type="Google" id="ProtNLM"/>
    </source>
</evidence>
<feature type="compositionally biased region" description="Low complexity" evidence="1">
    <location>
        <begin position="117"/>
        <end position="126"/>
    </location>
</feature>
<evidence type="ECO:0000256" key="2">
    <source>
        <dbReference type="SAM" id="Phobius"/>
    </source>
</evidence>
<feature type="transmembrane region" description="Helical" evidence="2">
    <location>
        <begin position="366"/>
        <end position="384"/>
    </location>
</feature>
<protein>
    <recommendedName>
        <fullName evidence="6">Gram-positive cocci surface proteins LPxTG domain-containing protein</fullName>
    </recommendedName>
</protein>
<dbReference type="Proteomes" id="UP000473525">
    <property type="component" value="Unassembled WGS sequence"/>
</dbReference>
<feature type="region of interest" description="Disordered" evidence="1">
    <location>
        <begin position="249"/>
        <end position="347"/>
    </location>
</feature>
<feature type="compositionally biased region" description="Low complexity" evidence="1">
    <location>
        <begin position="79"/>
        <end position="91"/>
    </location>
</feature>
<accession>A0A6L6XXH9</accession>
<feature type="signal peptide" evidence="3">
    <location>
        <begin position="1"/>
        <end position="18"/>
    </location>
</feature>
<evidence type="ECO:0000313" key="4">
    <source>
        <dbReference type="EMBL" id="MVQ51970.1"/>
    </source>
</evidence>